<dbReference type="AlphaFoldDB" id="A0A195BWQ6"/>
<organism evidence="1 2">
    <name type="scientific">Atta colombica</name>
    <dbReference type="NCBI Taxonomy" id="520822"/>
    <lineage>
        <taxon>Eukaryota</taxon>
        <taxon>Metazoa</taxon>
        <taxon>Ecdysozoa</taxon>
        <taxon>Arthropoda</taxon>
        <taxon>Hexapoda</taxon>
        <taxon>Insecta</taxon>
        <taxon>Pterygota</taxon>
        <taxon>Neoptera</taxon>
        <taxon>Endopterygota</taxon>
        <taxon>Hymenoptera</taxon>
        <taxon>Apocrita</taxon>
        <taxon>Aculeata</taxon>
        <taxon>Formicoidea</taxon>
        <taxon>Formicidae</taxon>
        <taxon>Myrmicinae</taxon>
        <taxon>Atta</taxon>
    </lineage>
</organism>
<keyword evidence="2" id="KW-1185">Reference proteome</keyword>
<dbReference type="Proteomes" id="UP000078540">
    <property type="component" value="Unassembled WGS sequence"/>
</dbReference>
<evidence type="ECO:0000313" key="1">
    <source>
        <dbReference type="EMBL" id="KYM92715.1"/>
    </source>
</evidence>
<protein>
    <submittedName>
        <fullName evidence="1">Uncharacterized protein</fullName>
    </submittedName>
</protein>
<sequence>MENIRLRPYKLRYNSIVEKATRERTKKDRSSISDAIPGCNFCKQCVQYPSVRAKSSSSVPFCFPHRRFLALSRGMSDSDIVLDAVIAASARGANVSSISASRLSCWIGYKKRKIVTVPHIHTLLCELFVCMYNIFRVSHLNDPKMDGSTRNIKPRDVRCSQQKRIVFIRMLSIQ</sequence>
<proteinExistence type="predicted"/>
<dbReference type="EMBL" id="KQ976398">
    <property type="protein sequence ID" value="KYM92715.1"/>
    <property type="molecule type" value="Genomic_DNA"/>
</dbReference>
<evidence type="ECO:0000313" key="2">
    <source>
        <dbReference type="Proteomes" id="UP000078540"/>
    </source>
</evidence>
<name>A0A195BWQ6_9HYME</name>
<accession>A0A195BWQ6</accession>
<gene>
    <name evidence="1" type="ORF">ALC53_00652</name>
</gene>
<reference evidence="1 2" key="1">
    <citation type="submission" date="2015-09" db="EMBL/GenBank/DDBJ databases">
        <title>Atta colombica WGS genome.</title>
        <authorList>
            <person name="Nygaard S."/>
            <person name="Hu H."/>
            <person name="Boomsma J."/>
            <person name="Zhang G."/>
        </authorList>
    </citation>
    <scope>NUCLEOTIDE SEQUENCE [LARGE SCALE GENOMIC DNA]</scope>
    <source>
        <strain evidence="1">Treedump-2</strain>
        <tissue evidence="1">Whole body</tissue>
    </source>
</reference>